<evidence type="ECO:0000313" key="3">
    <source>
        <dbReference type="EMBL" id="GAA4707735.1"/>
    </source>
</evidence>
<dbReference type="RefSeq" id="WP_253873191.1">
    <property type="nucleotide sequence ID" value="NZ_BAABHM010000013.1"/>
</dbReference>
<dbReference type="Proteomes" id="UP001500843">
    <property type="component" value="Unassembled WGS sequence"/>
</dbReference>
<dbReference type="Gene3D" id="2.40.50.140">
    <property type="entry name" value="Nucleic acid-binding proteins"/>
    <property type="match status" value="1"/>
</dbReference>
<dbReference type="EMBL" id="BAABHM010000013">
    <property type="protein sequence ID" value="GAA4707735.1"/>
    <property type="molecule type" value="Genomic_DNA"/>
</dbReference>
<evidence type="ECO:0008006" key="5">
    <source>
        <dbReference type="Google" id="ProtNLM"/>
    </source>
</evidence>
<accession>A0ABP8XGL6</accession>
<organism evidence="3 4">
    <name type="scientific">Promicromonospora umidemergens</name>
    <dbReference type="NCBI Taxonomy" id="629679"/>
    <lineage>
        <taxon>Bacteria</taxon>
        <taxon>Bacillati</taxon>
        <taxon>Actinomycetota</taxon>
        <taxon>Actinomycetes</taxon>
        <taxon>Micrococcales</taxon>
        <taxon>Promicromonosporaceae</taxon>
        <taxon>Promicromonospora</taxon>
    </lineage>
</organism>
<dbReference type="InterPro" id="IPR012340">
    <property type="entry name" value="NA-bd_OB-fold"/>
</dbReference>
<dbReference type="SUPFAM" id="SSF50249">
    <property type="entry name" value="Nucleic acid-binding proteins"/>
    <property type="match status" value="1"/>
</dbReference>
<keyword evidence="4" id="KW-1185">Reference proteome</keyword>
<gene>
    <name evidence="3" type="ORF">GCM10023198_32790</name>
</gene>
<evidence type="ECO:0000256" key="1">
    <source>
        <dbReference type="ARBA" id="ARBA00023125"/>
    </source>
</evidence>
<dbReference type="InterPro" id="IPR000424">
    <property type="entry name" value="Primosome_PriB/ssb"/>
</dbReference>
<comment type="caution">
    <text evidence="3">The sequence shown here is derived from an EMBL/GenBank/DDBJ whole genome shotgun (WGS) entry which is preliminary data.</text>
</comment>
<proteinExistence type="predicted"/>
<keyword evidence="1 2" id="KW-0238">DNA-binding</keyword>
<evidence type="ECO:0000313" key="4">
    <source>
        <dbReference type="Proteomes" id="UP001500843"/>
    </source>
</evidence>
<dbReference type="PROSITE" id="PS50935">
    <property type="entry name" value="SSB"/>
    <property type="match status" value="1"/>
</dbReference>
<evidence type="ECO:0000256" key="2">
    <source>
        <dbReference type="PROSITE-ProRule" id="PRU00252"/>
    </source>
</evidence>
<protein>
    <recommendedName>
        <fullName evidence="5">Single-stranded DNA-binding protein</fullName>
    </recommendedName>
</protein>
<sequence>MSSSTIPTSVSLEGRLAADPVLQHTRAGRSFVRVRVEAEAVPVSLGDGQFADFPAVPCDLVVFGKAADRMTSRFRFGDRFVASGRVKTTSDGEAWFVARRIGHDAARTTYRVTRARRIARRGTNALKASDNHRPGQPADLDQLIVAGRILPDSWTA</sequence>
<name>A0ABP8XGL6_9MICO</name>
<reference evidence="4" key="1">
    <citation type="journal article" date="2019" name="Int. J. Syst. Evol. Microbiol.">
        <title>The Global Catalogue of Microorganisms (GCM) 10K type strain sequencing project: providing services to taxonomists for standard genome sequencing and annotation.</title>
        <authorList>
            <consortium name="The Broad Institute Genomics Platform"/>
            <consortium name="The Broad Institute Genome Sequencing Center for Infectious Disease"/>
            <person name="Wu L."/>
            <person name="Ma J."/>
        </authorList>
    </citation>
    <scope>NUCLEOTIDE SEQUENCE [LARGE SCALE GENOMIC DNA]</scope>
    <source>
        <strain evidence="4">JCM 17975</strain>
    </source>
</reference>